<protein>
    <submittedName>
        <fullName evidence="2">Uncharacterized protein</fullName>
    </submittedName>
</protein>
<dbReference type="Proteomes" id="UP000708208">
    <property type="component" value="Unassembled WGS sequence"/>
</dbReference>
<name>A0A8J2P6H3_9HEXA</name>
<accession>A0A8J2P6H3</accession>
<dbReference type="AlphaFoldDB" id="A0A8J2P6H3"/>
<evidence type="ECO:0000313" key="3">
    <source>
        <dbReference type="Proteomes" id="UP000708208"/>
    </source>
</evidence>
<feature type="region of interest" description="Disordered" evidence="1">
    <location>
        <begin position="1"/>
        <end position="50"/>
    </location>
</feature>
<proteinExistence type="predicted"/>
<gene>
    <name evidence="2" type="ORF">AFUS01_LOCUS15252</name>
</gene>
<reference evidence="2" key="1">
    <citation type="submission" date="2021-06" db="EMBL/GenBank/DDBJ databases">
        <authorList>
            <person name="Hodson N. C."/>
            <person name="Mongue J. A."/>
            <person name="Jaron S. K."/>
        </authorList>
    </citation>
    <scope>NUCLEOTIDE SEQUENCE</scope>
</reference>
<evidence type="ECO:0000313" key="2">
    <source>
        <dbReference type="EMBL" id="CAG7726336.1"/>
    </source>
</evidence>
<feature type="compositionally biased region" description="Polar residues" evidence="1">
    <location>
        <begin position="1"/>
        <end position="44"/>
    </location>
</feature>
<sequence length="50" mass="5781">MPTDTFQQMQADSVVTQDECSPNNKRQDFTSANNFPTAQMNNWKTIWGKQ</sequence>
<evidence type="ECO:0000256" key="1">
    <source>
        <dbReference type="SAM" id="MobiDB-lite"/>
    </source>
</evidence>
<dbReference type="EMBL" id="CAJVCH010134183">
    <property type="protein sequence ID" value="CAG7726336.1"/>
    <property type="molecule type" value="Genomic_DNA"/>
</dbReference>
<organism evidence="2 3">
    <name type="scientific">Allacma fusca</name>
    <dbReference type="NCBI Taxonomy" id="39272"/>
    <lineage>
        <taxon>Eukaryota</taxon>
        <taxon>Metazoa</taxon>
        <taxon>Ecdysozoa</taxon>
        <taxon>Arthropoda</taxon>
        <taxon>Hexapoda</taxon>
        <taxon>Collembola</taxon>
        <taxon>Symphypleona</taxon>
        <taxon>Sminthuridae</taxon>
        <taxon>Allacma</taxon>
    </lineage>
</organism>
<comment type="caution">
    <text evidence="2">The sequence shown here is derived from an EMBL/GenBank/DDBJ whole genome shotgun (WGS) entry which is preliminary data.</text>
</comment>
<keyword evidence="3" id="KW-1185">Reference proteome</keyword>
<feature type="non-terminal residue" evidence="2">
    <location>
        <position position="50"/>
    </location>
</feature>